<dbReference type="Proteomes" id="UP000193648">
    <property type="component" value="Unassembled WGS sequence"/>
</dbReference>
<reference evidence="1 2" key="1">
    <citation type="submission" date="2016-07" db="EMBL/GenBank/DDBJ databases">
        <title>Pervasive Adenine N6-methylation of Active Genes in Fungi.</title>
        <authorList>
            <consortium name="DOE Joint Genome Institute"/>
            <person name="Mondo S.J."/>
            <person name="Dannebaum R.O."/>
            <person name="Kuo R.C."/>
            <person name="Labutti K."/>
            <person name="Haridas S."/>
            <person name="Kuo A."/>
            <person name="Salamov A."/>
            <person name="Ahrendt S.R."/>
            <person name="Lipzen A."/>
            <person name="Sullivan W."/>
            <person name="Andreopoulos W.B."/>
            <person name="Clum A."/>
            <person name="Lindquist E."/>
            <person name="Daum C."/>
            <person name="Ramamoorthy G.K."/>
            <person name="Gryganskyi A."/>
            <person name="Culley D."/>
            <person name="Magnuson J.K."/>
            <person name="James T.Y."/>
            <person name="O'Malley M.A."/>
            <person name="Stajich J.E."/>
            <person name="Spatafora J.W."/>
            <person name="Visel A."/>
            <person name="Grigoriev I.V."/>
        </authorList>
    </citation>
    <scope>NUCLEOTIDE SEQUENCE [LARGE SCALE GENOMIC DNA]</scope>
    <source>
        <strain evidence="1 2">NRRL 3116</strain>
    </source>
</reference>
<organism evidence="1 2">
    <name type="scientific">Lobosporangium transversale</name>
    <dbReference type="NCBI Taxonomy" id="64571"/>
    <lineage>
        <taxon>Eukaryota</taxon>
        <taxon>Fungi</taxon>
        <taxon>Fungi incertae sedis</taxon>
        <taxon>Mucoromycota</taxon>
        <taxon>Mortierellomycotina</taxon>
        <taxon>Mortierellomycetes</taxon>
        <taxon>Mortierellales</taxon>
        <taxon>Mortierellaceae</taxon>
        <taxon>Lobosporangium</taxon>
    </lineage>
</organism>
<proteinExistence type="predicted"/>
<name>A0A1Y2GFA8_9FUNG</name>
<gene>
    <name evidence="1" type="ORF">BCR41DRAFT_359697</name>
</gene>
<dbReference type="OrthoDB" id="10625051at2759"/>
<dbReference type="EMBL" id="MCFF01000039">
    <property type="protein sequence ID" value="ORZ07955.1"/>
    <property type="molecule type" value="Genomic_DNA"/>
</dbReference>
<dbReference type="GeneID" id="33567076"/>
<evidence type="ECO:0000313" key="1">
    <source>
        <dbReference type="EMBL" id="ORZ07955.1"/>
    </source>
</evidence>
<dbReference type="RefSeq" id="XP_021878189.1">
    <property type="nucleotide sequence ID" value="XM_022025232.1"/>
</dbReference>
<protein>
    <submittedName>
        <fullName evidence="1">Uncharacterized protein</fullName>
    </submittedName>
</protein>
<dbReference type="AlphaFoldDB" id="A0A1Y2GFA8"/>
<keyword evidence="2" id="KW-1185">Reference proteome</keyword>
<evidence type="ECO:0000313" key="2">
    <source>
        <dbReference type="Proteomes" id="UP000193648"/>
    </source>
</evidence>
<accession>A0A1Y2GFA8</accession>
<dbReference type="InParanoid" id="A0A1Y2GFA8"/>
<comment type="caution">
    <text evidence="1">The sequence shown here is derived from an EMBL/GenBank/DDBJ whole genome shotgun (WGS) entry which is preliminary data.</text>
</comment>
<sequence>MEDDYNNSVRWLLHDIDDPNDRRAISFDILKILKQALALKILTGLPTILSSPHRLLLDAGLGRTDGLAKGMTIGDPASLLAAKALFQSDFNSNFSTLLDDQVKDLLSMGLPPPSCREWFWEHEVPLILLPLFHNTKLFRTLFATYTSDVEQMVNDQSHIVGLGNIYNWNNDQGISLQTFMNAHYWNNSCLSTGQTVGPFYYFRSSSLTTTKKEGPDLVFVIQIGEQKYPVFVRFILFKQLDGQQAIDKVFRSVHHSTSELIGDSLPDLAKYCFAGGQYISLIVSYPSNITTPLSSSPWLQRSLGGLTQNLIVINRYNAQHILTTTQMSLLDSVAPMKRSRDMDSAVAEEDVRISRNDSRCGHRIMDKKQRAR</sequence>